<dbReference type="InterPro" id="IPR052896">
    <property type="entry name" value="GGT-like_enzyme"/>
</dbReference>
<dbReference type="Gene3D" id="3.60.20.40">
    <property type="match status" value="1"/>
</dbReference>
<reference evidence="2 3" key="1">
    <citation type="submission" date="2024-09" db="EMBL/GenBank/DDBJ databases">
        <title>Nodulacao em especies de Leguminosae Basais da Amazonia e Caracterizacao dos Rizobios e Bacterias Associadas aos Nodulos.</title>
        <authorList>
            <person name="Jambeiro I.C.A."/>
            <person name="Lopes I.S."/>
            <person name="Aguiar E.R.G.R."/>
            <person name="Santos A.F.J."/>
            <person name="Dos Santos J.M.F."/>
            <person name="Gross E."/>
        </authorList>
    </citation>
    <scope>NUCLEOTIDE SEQUENCE [LARGE SCALE GENOMIC DNA]</scope>
    <source>
        <strain evidence="2 3">BRUESC1165</strain>
    </source>
</reference>
<gene>
    <name evidence="2" type="ORF">ACETIH_22890</name>
</gene>
<sequence length="581" mass="62141">MNAQPPHPGLSLGATGAHRPTLLGTRHMAVSGHYAASHAAFAILEAGGNAVDAGVAAGIVLAVVQCDLVNFAGVAPIILYDSKTASVHTIAGLGPWPRRTDVQVFRHEYGGRIPHGILRSVVPGAPSAWITALRRFGTMSFGEVASTAIRLACNGFPMYPLLADMIALHENDYRRWPSNASVFLPQGRPPRTGEIFVQRDLAGTLQYLADEERSASSRGRDAGLEAAHAAFYQGDIAATIDRFFRQEGGWLQADDLKEFTAPVEPAVTGSFAGIDLHVCGPWTQGPVLLQALGLLDPGDLRRLEHNSPQYIHTVVEALKLSFADRERYYGDPQAIHVPLGMLLSDENRTTRRSMIDPDQAAPGLPVPSGSGTHFQDSAAASGQPGPPGDTSFVCVVDRHGNAFAATPSDTSYDSVMVPGTGLCPSSRGSQGYTDPAHPGYIMPGRRPRLTCNPALAIKQGKWIMPFGTPGGDVQCQAMLQVILNRVIFGHDLQVAVEAPRFATYSFPNSFDPHDYFPARLALEGRFPTSVGNDLRARGHDVHSWPDWTWLAGAVCAASTDLSTGVHAGAADPRRASYAVGW</sequence>
<comment type="caution">
    <text evidence="2">The sequence shown here is derived from an EMBL/GenBank/DDBJ whole genome shotgun (WGS) entry which is preliminary data.</text>
</comment>
<dbReference type="Gene3D" id="1.10.246.130">
    <property type="match status" value="1"/>
</dbReference>
<accession>A0ABV6YE15</accession>
<dbReference type="SUPFAM" id="SSF56235">
    <property type="entry name" value="N-terminal nucleophile aminohydrolases (Ntn hydrolases)"/>
    <property type="match status" value="1"/>
</dbReference>
<feature type="compositionally biased region" description="Polar residues" evidence="1">
    <location>
        <begin position="369"/>
        <end position="380"/>
    </location>
</feature>
<dbReference type="PANTHER" id="PTHR43881">
    <property type="entry name" value="GAMMA-GLUTAMYLTRANSPEPTIDASE (AFU_ORTHOLOGUE AFUA_4G13580)"/>
    <property type="match status" value="1"/>
</dbReference>
<dbReference type="InterPro" id="IPR043137">
    <property type="entry name" value="GGT_ssub_C"/>
</dbReference>
<dbReference type="InterPro" id="IPR029055">
    <property type="entry name" value="Ntn_hydrolases_N"/>
</dbReference>
<proteinExistence type="predicted"/>
<dbReference type="EMBL" id="JBHOMY010000116">
    <property type="protein sequence ID" value="MFC1459491.1"/>
    <property type="molecule type" value="Genomic_DNA"/>
</dbReference>
<dbReference type="PRINTS" id="PR01210">
    <property type="entry name" value="GGTRANSPTASE"/>
</dbReference>
<keyword evidence="3" id="KW-1185">Reference proteome</keyword>
<organism evidence="2 3">
    <name type="scientific">Microvirga arabica</name>
    <dbReference type="NCBI Taxonomy" id="1128671"/>
    <lineage>
        <taxon>Bacteria</taxon>
        <taxon>Pseudomonadati</taxon>
        <taxon>Pseudomonadota</taxon>
        <taxon>Alphaproteobacteria</taxon>
        <taxon>Hyphomicrobiales</taxon>
        <taxon>Methylobacteriaceae</taxon>
        <taxon>Microvirga</taxon>
    </lineage>
</organism>
<feature type="region of interest" description="Disordered" evidence="1">
    <location>
        <begin position="355"/>
        <end position="392"/>
    </location>
</feature>
<evidence type="ECO:0000313" key="2">
    <source>
        <dbReference type="EMBL" id="MFC1459491.1"/>
    </source>
</evidence>
<dbReference type="Pfam" id="PF01019">
    <property type="entry name" value="G_glu_transpept"/>
    <property type="match status" value="1"/>
</dbReference>
<evidence type="ECO:0000313" key="3">
    <source>
        <dbReference type="Proteomes" id="UP001593940"/>
    </source>
</evidence>
<dbReference type="RefSeq" id="WP_203274881.1">
    <property type="nucleotide sequence ID" value="NZ_JAFBID010000083.1"/>
</dbReference>
<evidence type="ECO:0000256" key="1">
    <source>
        <dbReference type="SAM" id="MobiDB-lite"/>
    </source>
</evidence>
<protein>
    <submittedName>
        <fullName evidence="2">Gamma-glutamyltransferase family protein</fullName>
    </submittedName>
</protein>
<dbReference type="InterPro" id="IPR043138">
    <property type="entry name" value="GGT_lsub"/>
</dbReference>
<name>A0ABV6YE15_9HYPH</name>
<dbReference type="Proteomes" id="UP001593940">
    <property type="component" value="Unassembled WGS sequence"/>
</dbReference>
<dbReference type="PANTHER" id="PTHR43881:SF1">
    <property type="entry name" value="GAMMA-GLUTAMYLTRANSPEPTIDASE (AFU_ORTHOLOGUE AFUA_4G13580)"/>
    <property type="match status" value="1"/>
</dbReference>